<evidence type="ECO:0000313" key="2">
    <source>
        <dbReference type="Proteomes" id="UP000053660"/>
    </source>
</evidence>
<accession>A0A0B1S193</accession>
<dbReference type="AlphaFoldDB" id="A0A0B1S193"/>
<organism evidence="1 2">
    <name type="scientific">Oesophagostomum dentatum</name>
    <name type="common">Nodular worm</name>
    <dbReference type="NCBI Taxonomy" id="61180"/>
    <lineage>
        <taxon>Eukaryota</taxon>
        <taxon>Metazoa</taxon>
        <taxon>Ecdysozoa</taxon>
        <taxon>Nematoda</taxon>
        <taxon>Chromadorea</taxon>
        <taxon>Rhabditida</taxon>
        <taxon>Rhabditina</taxon>
        <taxon>Rhabditomorpha</taxon>
        <taxon>Strongyloidea</taxon>
        <taxon>Strongylidae</taxon>
        <taxon>Oesophagostomum</taxon>
    </lineage>
</organism>
<dbReference type="EMBL" id="KN609520">
    <property type="protein sequence ID" value="KHJ78694.1"/>
    <property type="molecule type" value="Genomic_DNA"/>
</dbReference>
<gene>
    <name evidence="1" type="ORF">OESDEN_21683</name>
</gene>
<keyword evidence="2" id="KW-1185">Reference proteome</keyword>
<reference evidence="1 2" key="1">
    <citation type="submission" date="2014-03" db="EMBL/GenBank/DDBJ databases">
        <title>Draft genome of the hookworm Oesophagostomum dentatum.</title>
        <authorList>
            <person name="Mitreva M."/>
        </authorList>
    </citation>
    <scope>NUCLEOTIDE SEQUENCE [LARGE SCALE GENOMIC DNA]</scope>
    <source>
        <strain evidence="1 2">OD-Hann</strain>
    </source>
</reference>
<dbReference type="Proteomes" id="UP000053660">
    <property type="component" value="Unassembled WGS sequence"/>
</dbReference>
<protein>
    <submittedName>
        <fullName evidence="1">Uncharacterized protein</fullName>
    </submittedName>
</protein>
<proteinExistence type="predicted"/>
<name>A0A0B1S193_OESDE</name>
<sequence length="115" mass="13048">MPRYFGSRDPTPNLSDYSAWFFESRSPWSGFSDPATNSGERRFLLVLTAPMSPPPSSSPVGNSSPFAWNYSFSSIFFLVEPFHGSSVCFHSVNKRPLITRPVTLKKLVHEFHPEY</sequence>
<evidence type="ECO:0000313" key="1">
    <source>
        <dbReference type="EMBL" id="KHJ78694.1"/>
    </source>
</evidence>